<keyword evidence="7" id="KW-1185">Reference proteome</keyword>
<dbReference type="InterPro" id="IPR042452">
    <property type="entry name" value="ZPR1_Znf1/2"/>
</dbReference>
<dbReference type="Pfam" id="PF22794">
    <property type="entry name" value="jr-ZPR1"/>
    <property type="match status" value="2"/>
</dbReference>
<evidence type="ECO:0000256" key="4">
    <source>
        <dbReference type="ARBA" id="ARBA00022833"/>
    </source>
</evidence>
<evidence type="ECO:0000259" key="5">
    <source>
        <dbReference type="SMART" id="SM00709"/>
    </source>
</evidence>
<reference evidence="6" key="2">
    <citation type="submission" date="2021-05" db="EMBL/GenBank/DDBJ databases">
        <authorList>
            <person name="Pain A."/>
        </authorList>
    </citation>
    <scope>NUCLEOTIDE SEQUENCE</scope>
    <source>
        <strain evidence="6">1802A</strain>
    </source>
</reference>
<dbReference type="EMBL" id="JAHBMH010000062">
    <property type="protein sequence ID" value="KAK1934782.1"/>
    <property type="molecule type" value="Genomic_DNA"/>
</dbReference>
<comment type="similarity">
    <text evidence="1">Belongs to the ZPR1 family.</text>
</comment>
<dbReference type="PANTHER" id="PTHR10876">
    <property type="entry name" value="ZINC FINGER PROTEIN ZPR1"/>
    <property type="match status" value="1"/>
</dbReference>
<keyword evidence="4" id="KW-0862">Zinc</keyword>
<sequence length="465" mass="51373">MDNIAEVQQNSENVVYCDSDNAVVESACVNCGENGKTNLLLIKVPHFKDVILMSFECDHCGYRDNELQDAAPLQDHGIRIVANILSVQGLNNQMVISGTATTRIDALDFEIQPVAQKGAITTVEGYLLKVSASLDEHIRSIVEAMMEQQSLSIQLSTGEVKSAGDYIHVLTSIKENLYTYISGSEKFTITLDDPSGNSYVEESEGLSVTKELYLRSDEQQKQMGYAVKDDFKKEIDLTTPLDDNEDVGKEGFAFLVDCPNCGNEGHNKICEVCKCSAFMLYRCLVVPGFGECVIMAFTCEVCGAKSNEIKPGGGYKDHGKRWTLNVDTIDDLNRDVIISETASITIERIDIEMSPGTIGAVFTTVEGLITKLVEGLEKAHPFIIGDSAPEMHQSLHRKVKELQNLNSAEGLQNFTIVIDDPADHSFVGRRASYTGDDCNLTVETYKRSYEQDDELGLIDMKTEDY</sequence>
<gene>
    <name evidence="6" type="ORF">X943_001408</name>
</gene>
<dbReference type="Gene3D" id="2.20.25.420">
    <property type="entry name" value="ZPR1, zinc finger domain"/>
    <property type="match status" value="2"/>
</dbReference>
<dbReference type="AlphaFoldDB" id="A0AAD9GAH2"/>
<feature type="domain" description="Zinc finger ZPR1-type" evidence="5">
    <location>
        <begin position="256"/>
        <end position="429"/>
    </location>
</feature>
<dbReference type="Proteomes" id="UP001195914">
    <property type="component" value="Unassembled WGS sequence"/>
</dbReference>
<accession>A0AAD9GAH2</accession>
<dbReference type="NCBIfam" id="TIGR00310">
    <property type="entry name" value="ZPR1_znf"/>
    <property type="match status" value="2"/>
</dbReference>
<reference evidence="6" key="1">
    <citation type="journal article" date="2014" name="Nucleic Acids Res.">
        <title>The evolutionary dynamics of variant antigen genes in Babesia reveal a history of genomic innovation underlying host-parasite interaction.</title>
        <authorList>
            <person name="Jackson A.P."/>
            <person name="Otto T.D."/>
            <person name="Darby A."/>
            <person name="Ramaprasad A."/>
            <person name="Xia D."/>
            <person name="Echaide I.E."/>
            <person name="Farber M."/>
            <person name="Gahlot S."/>
            <person name="Gamble J."/>
            <person name="Gupta D."/>
            <person name="Gupta Y."/>
            <person name="Jackson L."/>
            <person name="Malandrin L."/>
            <person name="Malas T.B."/>
            <person name="Moussa E."/>
            <person name="Nair M."/>
            <person name="Reid A.J."/>
            <person name="Sanders M."/>
            <person name="Sharma J."/>
            <person name="Tracey A."/>
            <person name="Quail M.A."/>
            <person name="Weir W."/>
            <person name="Wastling J.M."/>
            <person name="Hall N."/>
            <person name="Willadsen P."/>
            <person name="Lingelbach K."/>
            <person name="Shiels B."/>
            <person name="Tait A."/>
            <person name="Berriman M."/>
            <person name="Allred D.R."/>
            <person name="Pain A."/>
        </authorList>
    </citation>
    <scope>NUCLEOTIDE SEQUENCE</scope>
    <source>
        <strain evidence="6">1802A</strain>
    </source>
</reference>
<name>A0AAD9GAH2_BABDI</name>
<dbReference type="SMART" id="SM00709">
    <property type="entry name" value="Zpr1"/>
    <property type="match status" value="2"/>
</dbReference>
<dbReference type="InterPro" id="IPR056180">
    <property type="entry name" value="ZPR1_jr_dom"/>
</dbReference>
<keyword evidence="3 6" id="KW-0863">Zinc-finger</keyword>
<protein>
    <submittedName>
        <fullName evidence="6">ZPR1 zinc-finger domain containing protein</fullName>
    </submittedName>
</protein>
<dbReference type="GO" id="GO:0005634">
    <property type="term" value="C:nucleus"/>
    <property type="evidence" value="ECO:0007669"/>
    <property type="project" value="TreeGrafter"/>
</dbReference>
<evidence type="ECO:0000256" key="1">
    <source>
        <dbReference type="ARBA" id="ARBA00008354"/>
    </source>
</evidence>
<evidence type="ECO:0000256" key="3">
    <source>
        <dbReference type="ARBA" id="ARBA00022771"/>
    </source>
</evidence>
<evidence type="ECO:0000256" key="2">
    <source>
        <dbReference type="ARBA" id="ARBA00022723"/>
    </source>
</evidence>
<dbReference type="PANTHER" id="PTHR10876:SF0">
    <property type="entry name" value="ZINC FINGER PROTEIN ZPR1"/>
    <property type="match status" value="1"/>
</dbReference>
<keyword evidence="2" id="KW-0479">Metal-binding</keyword>
<dbReference type="GO" id="GO:0008270">
    <property type="term" value="F:zinc ion binding"/>
    <property type="evidence" value="ECO:0007669"/>
    <property type="project" value="UniProtKB-KW"/>
</dbReference>
<evidence type="ECO:0000313" key="7">
    <source>
        <dbReference type="Proteomes" id="UP001195914"/>
    </source>
</evidence>
<proteinExistence type="inferred from homology"/>
<organism evidence="6 7">
    <name type="scientific">Babesia divergens</name>
    <dbReference type="NCBI Taxonomy" id="32595"/>
    <lineage>
        <taxon>Eukaryota</taxon>
        <taxon>Sar</taxon>
        <taxon>Alveolata</taxon>
        <taxon>Apicomplexa</taxon>
        <taxon>Aconoidasida</taxon>
        <taxon>Piroplasmida</taxon>
        <taxon>Babesiidae</taxon>
        <taxon>Babesia</taxon>
    </lineage>
</organism>
<dbReference type="InterPro" id="IPR042451">
    <property type="entry name" value="ZPR1_A/B_dom"/>
</dbReference>
<dbReference type="FunFam" id="2.20.25.420:FF:000001">
    <property type="entry name" value="Zinc finger protein ZPR1"/>
    <property type="match status" value="1"/>
</dbReference>
<dbReference type="InterPro" id="IPR040141">
    <property type="entry name" value="ZPR1"/>
</dbReference>
<feature type="domain" description="Zinc finger ZPR1-type" evidence="5">
    <location>
        <begin position="26"/>
        <end position="202"/>
    </location>
</feature>
<dbReference type="Pfam" id="PF03367">
    <property type="entry name" value="Zn_ribbon_ZPR1"/>
    <property type="match status" value="2"/>
</dbReference>
<dbReference type="InterPro" id="IPR004457">
    <property type="entry name" value="Znf_ZPR1"/>
</dbReference>
<dbReference type="FunFam" id="2.60.120.1040:FF:000006">
    <property type="entry name" value="Zinc finger protein zpr1"/>
    <property type="match status" value="1"/>
</dbReference>
<comment type="caution">
    <text evidence="6">The sequence shown here is derived from an EMBL/GenBank/DDBJ whole genome shotgun (WGS) entry which is preliminary data.</text>
</comment>
<dbReference type="Gene3D" id="2.60.120.1040">
    <property type="entry name" value="ZPR1, A/B domain"/>
    <property type="match status" value="2"/>
</dbReference>
<evidence type="ECO:0000313" key="6">
    <source>
        <dbReference type="EMBL" id="KAK1934782.1"/>
    </source>
</evidence>